<evidence type="ECO:0000313" key="2">
    <source>
        <dbReference type="Proteomes" id="UP000429607"/>
    </source>
</evidence>
<sequence length="56" mass="6241">MIITATVYIVEIQAIVQNDSTRTPQTTLDKLTILFELLEKKPKIHALICQADSTGL</sequence>
<dbReference type="EMBL" id="QXFV01004009">
    <property type="protein sequence ID" value="KAE8972336.1"/>
    <property type="molecule type" value="Genomic_DNA"/>
</dbReference>
<protein>
    <submittedName>
        <fullName evidence="1">Uncharacterized protein</fullName>
    </submittedName>
</protein>
<proteinExistence type="predicted"/>
<gene>
    <name evidence="1" type="ORF">PR001_g26642</name>
</gene>
<organism evidence="1 2">
    <name type="scientific">Phytophthora rubi</name>
    <dbReference type="NCBI Taxonomy" id="129364"/>
    <lineage>
        <taxon>Eukaryota</taxon>
        <taxon>Sar</taxon>
        <taxon>Stramenopiles</taxon>
        <taxon>Oomycota</taxon>
        <taxon>Peronosporomycetes</taxon>
        <taxon>Peronosporales</taxon>
        <taxon>Peronosporaceae</taxon>
        <taxon>Phytophthora</taxon>
    </lineage>
</organism>
<evidence type="ECO:0000313" key="1">
    <source>
        <dbReference type="EMBL" id="KAE8972336.1"/>
    </source>
</evidence>
<dbReference type="AlphaFoldDB" id="A0A6A3HPA5"/>
<reference evidence="1 2" key="1">
    <citation type="submission" date="2018-09" db="EMBL/GenBank/DDBJ databases">
        <title>Genomic investigation of the strawberry pathogen Phytophthora fragariae indicates pathogenicity is determined by transcriptional variation in three key races.</title>
        <authorList>
            <person name="Adams T.M."/>
            <person name="Armitage A.D."/>
            <person name="Sobczyk M.K."/>
            <person name="Bates H.J."/>
            <person name="Dunwell J.M."/>
            <person name="Nellist C.F."/>
            <person name="Harrison R.J."/>
        </authorList>
    </citation>
    <scope>NUCLEOTIDE SEQUENCE [LARGE SCALE GENOMIC DNA]</scope>
    <source>
        <strain evidence="1 2">SCRP249</strain>
    </source>
</reference>
<accession>A0A6A3HPA5</accession>
<dbReference type="Proteomes" id="UP000429607">
    <property type="component" value="Unassembled WGS sequence"/>
</dbReference>
<name>A0A6A3HPA5_9STRA</name>
<comment type="caution">
    <text evidence="1">The sequence shown here is derived from an EMBL/GenBank/DDBJ whole genome shotgun (WGS) entry which is preliminary data.</text>
</comment>